<dbReference type="AlphaFoldDB" id="A0A0F9K749"/>
<gene>
    <name evidence="1" type="ORF">LCGC14_1738280</name>
</gene>
<proteinExistence type="predicted"/>
<organism evidence="1">
    <name type="scientific">marine sediment metagenome</name>
    <dbReference type="NCBI Taxonomy" id="412755"/>
    <lineage>
        <taxon>unclassified sequences</taxon>
        <taxon>metagenomes</taxon>
        <taxon>ecological metagenomes</taxon>
    </lineage>
</organism>
<comment type="caution">
    <text evidence="1">The sequence shown here is derived from an EMBL/GenBank/DDBJ whole genome shotgun (WGS) entry which is preliminary data.</text>
</comment>
<evidence type="ECO:0000313" key="1">
    <source>
        <dbReference type="EMBL" id="KKM07008.1"/>
    </source>
</evidence>
<reference evidence="1" key="1">
    <citation type="journal article" date="2015" name="Nature">
        <title>Complex archaea that bridge the gap between prokaryotes and eukaryotes.</title>
        <authorList>
            <person name="Spang A."/>
            <person name="Saw J.H."/>
            <person name="Jorgensen S.L."/>
            <person name="Zaremba-Niedzwiedzka K."/>
            <person name="Martijn J."/>
            <person name="Lind A.E."/>
            <person name="van Eijk R."/>
            <person name="Schleper C."/>
            <person name="Guy L."/>
            <person name="Ettema T.J."/>
        </authorList>
    </citation>
    <scope>NUCLEOTIDE SEQUENCE</scope>
</reference>
<evidence type="ECO:0008006" key="2">
    <source>
        <dbReference type="Google" id="ProtNLM"/>
    </source>
</evidence>
<dbReference type="EMBL" id="LAZR01015866">
    <property type="protein sequence ID" value="KKM07008.1"/>
    <property type="molecule type" value="Genomic_DNA"/>
</dbReference>
<name>A0A0F9K749_9ZZZZ</name>
<accession>A0A0F9K749</accession>
<protein>
    <recommendedName>
        <fullName evidence="2">DUF4367 domain-containing protein</fullName>
    </recommendedName>
</protein>
<sequence length="202" mass="22308">MRRAIKSLMLTLATLFIIIPIFVLQSDLHSGGGPADFYGTSREVSLNETINVAKLYNLPIYLPSELPDDFERTAIYLKDGPFIAIVVYSAEGNKDYKTAELVIQISPGGSPPTYSELESIAASMFFARAIEINSWPVLINEKASTGGDVETKKKWGDYFLLVTVYIEGLSFSMTCPTLTTNEAILIVENLYLLPNEPPTNTI</sequence>